<dbReference type="Pfam" id="PF13853">
    <property type="entry name" value="7tm_4"/>
    <property type="match status" value="1"/>
</dbReference>
<evidence type="ECO:0000313" key="16">
    <source>
        <dbReference type="Proteomes" id="UP000694871"/>
    </source>
</evidence>
<evidence type="ECO:0000256" key="8">
    <source>
        <dbReference type="ARBA" id="ARBA00023136"/>
    </source>
</evidence>
<proteinExistence type="inferred from homology"/>
<keyword evidence="16" id="KW-1185">Reference proteome</keyword>
<dbReference type="InterPro" id="IPR000276">
    <property type="entry name" value="GPCR_Rhodpsn"/>
</dbReference>
<evidence type="ECO:0000256" key="13">
    <source>
        <dbReference type="RuleBase" id="RU000688"/>
    </source>
</evidence>
<dbReference type="Gene3D" id="1.20.1070.10">
    <property type="entry name" value="Rhodopsin 7-helix transmembrane proteins"/>
    <property type="match status" value="1"/>
</dbReference>
<dbReference type="InterPro" id="IPR050939">
    <property type="entry name" value="Olfactory_GPCR1"/>
</dbReference>
<dbReference type="Proteomes" id="UP000694871">
    <property type="component" value="Unplaced"/>
</dbReference>
<feature type="transmembrane region" description="Helical" evidence="14">
    <location>
        <begin position="26"/>
        <end position="48"/>
    </location>
</feature>
<dbReference type="PRINTS" id="PR00237">
    <property type="entry name" value="GPCRRHODOPSN"/>
</dbReference>
<evidence type="ECO:0000256" key="12">
    <source>
        <dbReference type="ARBA" id="ARBA00023224"/>
    </source>
</evidence>
<name>A0ABM1L5N7_GEKJA</name>
<sequence length="319" mass="36015">METTNETRVTEFELVGFQDLQHFHTLLFASLLLTYSLILLGNTVILSLIQTSPRFHVPMYHFIAVLATLEMCYTTVTIPKMLVDLLQRKNHISFGGCLVQIYFFHALGITEACLLTVMAYDRYLAICTPLTYPSTMTTKLCLRLVAGCCICGFACPLPEIILISKLPFCGPSRIKHIFCDFPPLFHLPCADVSRIVMTDFIIHSSVILGPVFLIVLSYVKILTVVAKIQSPEGRQKAFSTCASHLIVVFAFFGTTGFMYVRLTQSSSLQYERVIAVIYAVLTPLFNPVVYSLRNKEIQEEIRKITKCPGLSFRTVMRLR</sequence>
<keyword evidence="5 14" id="KW-0552">Olfaction</keyword>
<comment type="subcellular location">
    <subcellularLocation>
        <location evidence="1 14">Cell membrane</location>
        <topology evidence="1 14">Multi-pass membrane protein</topology>
    </subcellularLocation>
</comment>
<feature type="transmembrane region" description="Helical" evidence="14">
    <location>
        <begin position="200"/>
        <end position="225"/>
    </location>
</feature>
<dbReference type="InterPro" id="IPR000725">
    <property type="entry name" value="Olfact_rcpt"/>
</dbReference>
<protein>
    <recommendedName>
        <fullName evidence="14">Olfactory receptor</fullName>
    </recommendedName>
</protein>
<dbReference type="GeneID" id="107122664"/>
<evidence type="ECO:0000256" key="7">
    <source>
        <dbReference type="ARBA" id="ARBA00023040"/>
    </source>
</evidence>
<keyword evidence="3 14" id="KW-0716">Sensory transduction</keyword>
<comment type="similarity">
    <text evidence="13">Belongs to the G-protein coupled receptor 1 family.</text>
</comment>
<organism evidence="16 17">
    <name type="scientific">Gekko japonicus</name>
    <name type="common">Schlegel's Japanese gecko</name>
    <dbReference type="NCBI Taxonomy" id="146911"/>
    <lineage>
        <taxon>Eukaryota</taxon>
        <taxon>Metazoa</taxon>
        <taxon>Chordata</taxon>
        <taxon>Craniata</taxon>
        <taxon>Vertebrata</taxon>
        <taxon>Euteleostomi</taxon>
        <taxon>Lepidosauria</taxon>
        <taxon>Squamata</taxon>
        <taxon>Bifurcata</taxon>
        <taxon>Gekkota</taxon>
        <taxon>Gekkonidae</taxon>
        <taxon>Gekkoninae</taxon>
        <taxon>Gekko</taxon>
    </lineage>
</organism>
<feature type="transmembrane region" description="Helical" evidence="14">
    <location>
        <begin position="140"/>
        <end position="163"/>
    </location>
</feature>
<keyword evidence="11" id="KW-0325">Glycoprotein</keyword>
<dbReference type="PROSITE" id="PS50262">
    <property type="entry name" value="G_PROTEIN_RECEP_F1_2"/>
    <property type="match status" value="1"/>
</dbReference>
<evidence type="ECO:0000256" key="11">
    <source>
        <dbReference type="ARBA" id="ARBA00023180"/>
    </source>
</evidence>
<keyword evidence="6 14" id="KW-1133">Transmembrane helix</keyword>
<feature type="transmembrane region" description="Helical" evidence="14">
    <location>
        <begin position="272"/>
        <end position="292"/>
    </location>
</feature>
<evidence type="ECO:0000256" key="2">
    <source>
        <dbReference type="ARBA" id="ARBA00022475"/>
    </source>
</evidence>
<evidence type="ECO:0000256" key="5">
    <source>
        <dbReference type="ARBA" id="ARBA00022725"/>
    </source>
</evidence>
<feature type="domain" description="G-protein coupled receptors family 1 profile" evidence="15">
    <location>
        <begin position="41"/>
        <end position="290"/>
    </location>
</feature>
<keyword evidence="10 13" id="KW-0675">Receptor</keyword>
<keyword evidence="7 13" id="KW-0297">G-protein coupled receptor</keyword>
<dbReference type="PANTHER" id="PTHR24242">
    <property type="entry name" value="G-PROTEIN COUPLED RECEPTOR"/>
    <property type="match status" value="1"/>
</dbReference>
<gene>
    <name evidence="17" type="primary">LOC107122664</name>
</gene>
<reference evidence="17" key="1">
    <citation type="submission" date="2025-08" db="UniProtKB">
        <authorList>
            <consortium name="RefSeq"/>
        </authorList>
    </citation>
    <scope>IDENTIFICATION</scope>
</reference>
<keyword evidence="4 13" id="KW-0812">Transmembrane</keyword>
<evidence type="ECO:0000256" key="14">
    <source>
        <dbReference type="RuleBase" id="RU363047"/>
    </source>
</evidence>
<dbReference type="PANTHER" id="PTHR24242:SF227">
    <property type="entry name" value="OLFACTORY RECEPTOR"/>
    <property type="match status" value="1"/>
</dbReference>
<feature type="transmembrane region" description="Helical" evidence="14">
    <location>
        <begin position="60"/>
        <end position="79"/>
    </location>
</feature>
<dbReference type="InterPro" id="IPR017452">
    <property type="entry name" value="GPCR_Rhodpsn_7TM"/>
</dbReference>
<keyword evidence="12 13" id="KW-0807">Transducer</keyword>
<dbReference type="PROSITE" id="PS00237">
    <property type="entry name" value="G_PROTEIN_RECEP_F1_1"/>
    <property type="match status" value="1"/>
</dbReference>
<evidence type="ECO:0000256" key="6">
    <source>
        <dbReference type="ARBA" id="ARBA00022989"/>
    </source>
</evidence>
<dbReference type="PRINTS" id="PR00245">
    <property type="entry name" value="OLFACTORYR"/>
</dbReference>
<evidence type="ECO:0000256" key="1">
    <source>
        <dbReference type="ARBA" id="ARBA00004651"/>
    </source>
</evidence>
<keyword evidence="2 14" id="KW-1003">Cell membrane</keyword>
<feature type="transmembrane region" description="Helical" evidence="14">
    <location>
        <begin position="237"/>
        <end position="260"/>
    </location>
</feature>
<evidence type="ECO:0000313" key="17">
    <source>
        <dbReference type="RefSeq" id="XP_015281274.1"/>
    </source>
</evidence>
<accession>A0ABM1L5N7</accession>
<evidence type="ECO:0000259" key="15">
    <source>
        <dbReference type="PROSITE" id="PS50262"/>
    </source>
</evidence>
<feature type="transmembrane region" description="Helical" evidence="14">
    <location>
        <begin position="99"/>
        <end position="120"/>
    </location>
</feature>
<evidence type="ECO:0000256" key="3">
    <source>
        <dbReference type="ARBA" id="ARBA00022606"/>
    </source>
</evidence>
<dbReference type="SUPFAM" id="SSF81321">
    <property type="entry name" value="Family A G protein-coupled receptor-like"/>
    <property type="match status" value="1"/>
</dbReference>
<keyword evidence="9" id="KW-1015">Disulfide bond</keyword>
<evidence type="ECO:0000256" key="9">
    <source>
        <dbReference type="ARBA" id="ARBA00023157"/>
    </source>
</evidence>
<dbReference type="RefSeq" id="XP_015281274.1">
    <property type="nucleotide sequence ID" value="XM_015425788.1"/>
</dbReference>
<evidence type="ECO:0000256" key="4">
    <source>
        <dbReference type="ARBA" id="ARBA00022692"/>
    </source>
</evidence>
<evidence type="ECO:0000256" key="10">
    <source>
        <dbReference type="ARBA" id="ARBA00023170"/>
    </source>
</evidence>
<keyword evidence="8 14" id="KW-0472">Membrane</keyword>